<sequence>MKKLALATLIAGLCSTQALAEDIAIVGGYTHTMNGLGAVQNATVLISDGRIESVTSGGEVPAGYRVIDARDKVVTPGLIGAFTQLGLVEVGYSAGTVDASHTLDSYSPLGAALDVSYAINPDSSLIPISRIEGFTSAVSAMSHTNRLFHGQGAVITLGDNANPVIKSKALMVLAVDNDGADDNGGSRAALWPKLDDALATADSLNGDKLGPNDRWYGQFPKEDVNALIPVVQGQMPLVIEAHRASDIRQIIALKDRYSKLDLVLLEGSEAWRVADELADADIPVILNPESNLPYAFDQLGATLANASRLSEAGVTIAIGVETHNIRLATQHAGNAVSYGLPWEEGLAALTINTARIFGVDTDYGSLEAGKVADVVVWSGDPLEVMEAPEHVVINGEEVNLESRQTKLRDRYLNLEQDKPHGYVRP</sequence>
<feature type="signal peptide" evidence="1">
    <location>
        <begin position="1"/>
        <end position="20"/>
    </location>
</feature>
<dbReference type="AlphaFoldDB" id="A0A2S2E217"/>
<organism evidence="3 4">
    <name type="scientific">Saliniradius amylolyticus</name>
    <dbReference type="NCBI Taxonomy" id="2183582"/>
    <lineage>
        <taxon>Bacteria</taxon>
        <taxon>Pseudomonadati</taxon>
        <taxon>Pseudomonadota</taxon>
        <taxon>Gammaproteobacteria</taxon>
        <taxon>Alteromonadales</taxon>
        <taxon>Alteromonadaceae</taxon>
        <taxon>Saliniradius</taxon>
    </lineage>
</organism>
<dbReference type="OrthoDB" id="9802793at2"/>
<feature type="chain" id="PRO_5015751545" description="Amidohydrolase-related domain-containing protein" evidence="1">
    <location>
        <begin position="21"/>
        <end position="425"/>
    </location>
</feature>
<proteinExistence type="predicted"/>
<gene>
    <name evidence="3" type="ORF">HMF8227_01214</name>
</gene>
<dbReference type="PANTHER" id="PTHR43135">
    <property type="entry name" value="ALPHA-D-RIBOSE 1-METHYLPHOSPHONATE 5-TRIPHOSPHATE DIPHOSPHATASE"/>
    <property type="match status" value="1"/>
</dbReference>
<dbReference type="InterPro" id="IPR006680">
    <property type="entry name" value="Amidohydro-rel"/>
</dbReference>
<feature type="domain" description="Amidohydrolase-related" evidence="2">
    <location>
        <begin position="263"/>
        <end position="396"/>
    </location>
</feature>
<dbReference type="InterPro" id="IPR011059">
    <property type="entry name" value="Metal-dep_hydrolase_composite"/>
</dbReference>
<dbReference type="SUPFAM" id="SSF51556">
    <property type="entry name" value="Metallo-dependent hydrolases"/>
    <property type="match status" value="1"/>
</dbReference>
<dbReference type="Proteomes" id="UP000245728">
    <property type="component" value="Chromosome"/>
</dbReference>
<dbReference type="RefSeq" id="WP_109339319.1">
    <property type="nucleotide sequence ID" value="NZ_CP029347.1"/>
</dbReference>
<dbReference type="PANTHER" id="PTHR43135:SF3">
    <property type="entry name" value="ALPHA-D-RIBOSE 1-METHYLPHOSPHONATE 5-TRIPHOSPHATE DIPHOSPHATASE"/>
    <property type="match status" value="1"/>
</dbReference>
<name>A0A2S2E217_9ALTE</name>
<dbReference type="SUPFAM" id="SSF51338">
    <property type="entry name" value="Composite domain of metallo-dependent hydrolases"/>
    <property type="match status" value="1"/>
</dbReference>
<dbReference type="Gene3D" id="3.20.20.140">
    <property type="entry name" value="Metal-dependent hydrolases"/>
    <property type="match status" value="1"/>
</dbReference>
<keyword evidence="1" id="KW-0732">Signal</keyword>
<dbReference type="EMBL" id="CP029347">
    <property type="protein sequence ID" value="AWL11695.1"/>
    <property type="molecule type" value="Genomic_DNA"/>
</dbReference>
<dbReference type="InterPro" id="IPR032466">
    <property type="entry name" value="Metal_Hydrolase"/>
</dbReference>
<evidence type="ECO:0000313" key="4">
    <source>
        <dbReference type="Proteomes" id="UP000245728"/>
    </source>
</evidence>
<reference evidence="3 4" key="1">
    <citation type="submission" date="2018-05" db="EMBL/GenBank/DDBJ databases">
        <title>Salinimonas sp. HMF8227 Genome sequencing and assembly.</title>
        <authorList>
            <person name="Kang H."/>
            <person name="Kang J."/>
            <person name="Cha I."/>
            <person name="Kim H."/>
            <person name="Joh K."/>
        </authorList>
    </citation>
    <scope>NUCLEOTIDE SEQUENCE [LARGE SCALE GENOMIC DNA]</scope>
    <source>
        <strain evidence="3 4">HMF8227</strain>
    </source>
</reference>
<evidence type="ECO:0000259" key="2">
    <source>
        <dbReference type="Pfam" id="PF01979"/>
    </source>
</evidence>
<dbReference type="Gene3D" id="2.30.40.10">
    <property type="entry name" value="Urease, subunit C, domain 1"/>
    <property type="match status" value="1"/>
</dbReference>
<dbReference type="InterPro" id="IPR051781">
    <property type="entry name" value="Metallo-dep_Hydrolase"/>
</dbReference>
<dbReference type="GO" id="GO:0016810">
    <property type="term" value="F:hydrolase activity, acting on carbon-nitrogen (but not peptide) bonds"/>
    <property type="evidence" value="ECO:0007669"/>
    <property type="project" value="InterPro"/>
</dbReference>
<protein>
    <recommendedName>
        <fullName evidence="2">Amidohydrolase-related domain-containing protein</fullName>
    </recommendedName>
</protein>
<dbReference type="Pfam" id="PF01979">
    <property type="entry name" value="Amidohydro_1"/>
    <property type="match status" value="1"/>
</dbReference>
<accession>A0A2S2E217</accession>
<evidence type="ECO:0000313" key="3">
    <source>
        <dbReference type="EMBL" id="AWL11695.1"/>
    </source>
</evidence>
<dbReference type="KEGG" id="salh:HMF8227_01214"/>
<evidence type="ECO:0000256" key="1">
    <source>
        <dbReference type="SAM" id="SignalP"/>
    </source>
</evidence>
<keyword evidence="4" id="KW-1185">Reference proteome</keyword>